<accession>A0A1X2HYQ4</accession>
<feature type="chain" id="PRO_5012485127" evidence="1">
    <location>
        <begin position="21"/>
        <end position="101"/>
    </location>
</feature>
<proteinExistence type="predicted"/>
<gene>
    <name evidence="2" type="ORF">BCR42DRAFT_398369</name>
</gene>
<organism evidence="2 3">
    <name type="scientific">Absidia repens</name>
    <dbReference type="NCBI Taxonomy" id="90262"/>
    <lineage>
        <taxon>Eukaryota</taxon>
        <taxon>Fungi</taxon>
        <taxon>Fungi incertae sedis</taxon>
        <taxon>Mucoromycota</taxon>
        <taxon>Mucoromycotina</taxon>
        <taxon>Mucoromycetes</taxon>
        <taxon>Mucorales</taxon>
        <taxon>Cunninghamellaceae</taxon>
        <taxon>Absidia</taxon>
    </lineage>
</organism>
<protein>
    <submittedName>
        <fullName evidence="2">Uncharacterized protein</fullName>
    </submittedName>
</protein>
<keyword evidence="3" id="KW-1185">Reference proteome</keyword>
<reference evidence="2 3" key="1">
    <citation type="submission" date="2016-07" db="EMBL/GenBank/DDBJ databases">
        <title>Pervasive Adenine N6-methylation of Active Genes in Fungi.</title>
        <authorList>
            <consortium name="DOE Joint Genome Institute"/>
            <person name="Mondo S.J."/>
            <person name="Dannebaum R.O."/>
            <person name="Kuo R.C."/>
            <person name="Labutti K."/>
            <person name="Haridas S."/>
            <person name="Kuo A."/>
            <person name="Salamov A."/>
            <person name="Ahrendt S.R."/>
            <person name="Lipzen A."/>
            <person name="Sullivan W."/>
            <person name="Andreopoulos W.B."/>
            <person name="Clum A."/>
            <person name="Lindquist E."/>
            <person name="Daum C."/>
            <person name="Ramamoorthy G.K."/>
            <person name="Gryganskyi A."/>
            <person name="Culley D."/>
            <person name="Magnuson J.K."/>
            <person name="James T.Y."/>
            <person name="O'Malley M.A."/>
            <person name="Stajich J.E."/>
            <person name="Spatafora J.W."/>
            <person name="Visel A."/>
            <person name="Grigoriev I.V."/>
        </authorList>
    </citation>
    <scope>NUCLEOTIDE SEQUENCE [LARGE SCALE GENOMIC DNA]</scope>
    <source>
        <strain evidence="2 3">NRRL 1336</strain>
    </source>
</reference>
<feature type="signal peptide" evidence="1">
    <location>
        <begin position="1"/>
        <end position="20"/>
    </location>
</feature>
<evidence type="ECO:0000313" key="3">
    <source>
        <dbReference type="Proteomes" id="UP000193560"/>
    </source>
</evidence>
<name>A0A1X2HYQ4_9FUNG</name>
<dbReference type="Proteomes" id="UP000193560">
    <property type="component" value="Unassembled WGS sequence"/>
</dbReference>
<evidence type="ECO:0000313" key="2">
    <source>
        <dbReference type="EMBL" id="ORZ05274.1"/>
    </source>
</evidence>
<evidence type="ECO:0000256" key="1">
    <source>
        <dbReference type="SAM" id="SignalP"/>
    </source>
</evidence>
<keyword evidence="1" id="KW-0732">Signal</keyword>
<comment type="caution">
    <text evidence="2">The sequence shown here is derived from an EMBL/GenBank/DDBJ whole genome shotgun (WGS) entry which is preliminary data.</text>
</comment>
<dbReference type="AlphaFoldDB" id="A0A1X2HYQ4"/>
<dbReference type="EMBL" id="MCGE01000045">
    <property type="protein sequence ID" value="ORZ05274.1"/>
    <property type="molecule type" value="Genomic_DNA"/>
</dbReference>
<sequence length="101" mass="11779">MLKLILAAIFLFIQLEIAHSATSTFIARDEQEGCFRCIDEYERTVVGKMGGVFTCNRRFKCNAFCRNCDYAKIKRYDGNIRTLEKRCGHYILDPIPDNWCK</sequence>